<protein>
    <recommendedName>
        <fullName evidence="3">LVIVD repeat-containing protein</fullName>
    </recommendedName>
</protein>
<organism evidence="2">
    <name type="scientific">uncultured Parcubacteria bacterium Rifle_16ft_4_minimus_23790</name>
    <dbReference type="NCBI Taxonomy" id="1665136"/>
    <lineage>
        <taxon>Bacteria</taxon>
        <taxon>Candidatus Parcubacteria</taxon>
        <taxon>environmental samples</taxon>
    </lineage>
</organism>
<dbReference type="AlphaFoldDB" id="A0A0H4TC81"/>
<evidence type="ECO:0000313" key="2">
    <source>
        <dbReference type="EMBL" id="AKQ05628.1"/>
    </source>
</evidence>
<accession>A0A0H4TC81</accession>
<sequence length="464" mass="50109">MKILDTRYYVLNTSRGQSSLEVLIALTIIVLAISAAIIVGFGNQSAVVDTELNNRALYIAKEELETLRANARLDFGLVASSTSQEGAYTKEVSVTELGTYSKEVAVKITWELSPTQLRELSLETIITDWRTAWEQSGTGDGGGGLEGDWLNPQTAGTFDLGPGNAGTDVAIMGQVVFLTGEASDPKKPDIFSIDVSNIASPQLISSLDTGGGLQSIALWNEYAYVANLSGTEQFQVIDISDPSVMNVVATSTLSNNAELPNTIFAKDDYVYIGTRVSSTGAELQIFDVSNPSIPSLEAEVEIGANVNDIYAFKDRLYLATSKSDGELIIYFVLDPENPAQIATLDQASTEGDSVFVTSYSDAYMGMNTIFHTLDTGTLSGISSIDSINAVGDVKDTYVRDYLAFVATDHNNAEFKVYNIDDSSNITLQSQFNFPQVATGITYRDNVVYVSVRSNDALRIITSTQ</sequence>
<proteinExistence type="predicted"/>
<dbReference type="SUPFAM" id="SSF75011">
    <property type="entry name" value="3-carboxy-cis,cis-mucoante lactonizing enzyme"/>
    <property type="match status" value="1"/>
</dbReference>
<dbReference type="InterPro" id="IPR013211">
    <property type="entry name" value="LVIVD"/>
</dbReference>
<feature type="transmembrane region" description="Helical" evidence="1">
    <location>
        <begin position="20"/>
        <end position="42"/>
    </location>
</feature>
<reference evidence="2" key="1">
    <citation type="journal article" date="2015" name="ISME J.">
        <title>Aquifer environment selects for microbial species cohorts in sediment and groundwater.</title>
        <authorList>
            <person name="Hug L.A."/>
            <person name="Thomas B.C."/>
            <person name="Brown C.T."/>
            <person name="Frischkorn K.R."/>
            <person name="Williams K.H."/>
            <person name="Tringe S.G."/>
            <person name="Banfield J.F."/>
        </authorList>
    </citation>
    <scope>NUCLEOTIDE SEQUENCE</scope>
</reference>
<evidence type="ECO:0008006" key="3">
    <source>
        <dbReference type="Google" id="ProtNLM"/>
    </source>
</evidence>
<dbReference type="Pfam" id="PF08309">
    <property type="entry name" value="LVIVD"/>
    <property type="match status" value="3"/>
</dbReference>
<keyword evidence="1" id="KW-1133">Transmembrane helix</keyword>
<keyword evidence="1" id="KW-0812">Transmembrane</keyword>
<name>A0A0H4TC81_9BACT</name>
<dbReference type="EMBL" id="KT007082">
    <property type="protein sequence ID" value="AKQ05628.1"/>
    <property type="molecule type" value="Genomic_DNA"/>
</dbReference>
<evidence type="ECO:0000256" key="1">
    <source>
        <dbReference type="SAM" id="Phobius"/>
    </source>
</evidence>
<keyword evidence="1" id="KW-0472">Membrane</keyword>